<dbReference type="PANTHER" id="PTHR33751:SF9">
    <property type="entry name" value="CYTOCHROME C4"/>
    <property type="match status" value="1"/>
</dbReference>
<dbReference type="SUPFAM" id="SSF46626">
    <property type="entry name" value="Cytochrome c"/>
    <property type="match status" value="2"/>
</dbReference>
<dbReference type="InterPro" id="IPR036909">
    <property type="entry name" value="Cyt_c-like_dom_sf"/>
</dbReference>
<dbReference type="InterPro" id="IPR009056">
    <property type="entry name" value="Cyt_c-like_dom"/>
</dbReference>
<keyword evidence="10" id="KW-1185">Reference proteome</keyword>
<dbReference type="Gene3D" id="1.10.760.10">
    <property type="entry name" value="Cytochrome c-like domain"/>
    <property type="match status" value="2"/>
</dbReference>
<dbReference type="InterPro" id="IPR008168">
    <property type="entry name" value="Cyt_C_IC"/>
</dbReference>
<comment type="caution">
    <text evidence="9">The sequence shown here is derived from an EMBL/GenBank/DDBJ whole genome shotgun (WGS) entry which is preliminary data.</text>
</comment>
<evidence type="ECO:0000256" key="1">
    <source>
        <dbReference type="ARBA" id="ARBA00022448"/>
    </source>
</evidence>
<evidence type="ECO:0000256" key="4">
    <source>
        <dbReference type="ARBA" id="ARBA00022982"/>
    </source>
</evidence>
<accession>A0ABV2JTW3</accession>
<keyword evidence="7" id="KW-0732">Signal</keyword>
<feature type="domain" description="Cytochrome c" evidence="8">
    <location>
        <begin position="159"/>
        <end position="252"/>
    </location>
</feature>
<feature type="chain" id="PRO_5045767847" evidence="7">
    <location>
        <begin position="31"/>
        <end position="263"/>
    </location>
</feature>
<dbReference type="PROSITE" id="PS51007">
    <property type="entry name" value="CYTC"/>
    <property type="match status" value="2"/>
</dbReference>
<dbReference type="PANTHER" id="PTHR33751">
    <property type="entry name" value="CBB3-TYPE CYTOCHROME C OXIDASE SUBUNIT FIXP"/>
    <property type="match status" value="1"/>
</dbReference>
<sequence>MSFRPAGFRPAVVRYAVVLVFALSSGAILAQEAKNPASAATAAKPAAAAAAPATAAAEPAKPGEATAAVKPGDAAAGQGKAAVCGACHGMDGNSTDPQYPKLAGQSEAYIVNQLNSFKSGHRQNPIMLGMAAPLSEQDMHDIGAYFASKTSLPGVADQALVERGEQLYRQGDTTKGVPACMACHSIDGRGNPGAMYPQLTSQHAQYIEATLKSWHDGTVWGEGPHSQIMPGIAKKLDEKDIAAVASYVEGLHAAEGAGASAAK</sequence>
<evidence type="ECO:0000256" key="3">
    <source>
        <dbReference type="ARBA" id="ARBA00022723"/>
    </source>
</evidence>
<keyword evidence="3 6" id="KW-0479">Metal-binding</keyword>
<evidence type="ECO:0000256" key="7">
    <source>
        <dbReference type="SAM" id="SignalP"/>
    </source>
</evidence>
<gene>
    <name evidence="9" type="ORF">ABIC75_001998</name>
</gene>
<dbReference type="PRINTS" id="PR00605">
    <property type="entry name" value="CYTCHROMECIC"/>
</dbReference>
<reference evidence="9 10" key="1">
    <citation type="submission" date="2024-06" db="EMBL/GenBank/DDBJ databases">
        <title>Sorghum-associated microbial communities from plants grown in Nebraska, USA.</title>
        <authorList>
            <person name="Schachtman D."/>
        </authorList>
    </citation>
    <scope>NUCLEOTIDE SEQUENCE [LARGE SCALE GENOMIC DNA]</scope>
    <source>
        <strain evidence="9 10">1073</strain>
    </source>
</reference>
<dbReference type="Pfam" id="PF00034">
    <property type="entry name" value="Cytochrom_C"/>
    <property type="match status" value="2"/>
</dbReference>
<evidence type="ECO:0000313" key="9">
    <source>
        <dbReference type="EMBL" id="MET3652276.1"/>
    </source>
</evidence>
<feature type="domain" description="Cytochrome c" evidence="8">
    <location>
        <begin position="72"/>
        <end position="150"/>
    </location>
</feature>
<keyword evidence="1" id="KW-0813">Transport</keyword>
<evidence type="ECO:0000256" key="5">
    <source>
        <dbReference type="ARBA" id="ARBA00023004"/>
    </source>
</evidence>
<dbReference type="RefSeq" id="WP_354013662.1">
    <property type="nucleotide sequence ID" value="NZ_JBEPMU010000002.1"/>
</dbReference>
<proteinExistence type="predicted"/>
<keyword evidence="5 6" id="KW-0408">Iron</keyword>
<dbReference type="InterPro" id="IPR050597">
    <property type="entry name" value="Cytochrome_c_Oxidase_Subunit"/>
</dbReference>
<keyword evidence="4" id="KW-0249">Electron transport</keyword>
<dbReference type="EMBL" id="JBEPMU010000002">
    <property type="protein sequence ID" value="MET3652276.1"/>
    <property type="molecule type" value="Genomic_DNA"/>
</dbReference>
<keyword evidence="2 6" id="KW-0349">Heme</keyword>
<protein>
    <submittedName>
        <fullName evidence="9">Cytochrome c553</fullName>
    </submittedName>
</protein>
<dbReference type="Proteomes" id="UP001549184">
    <property type="component" value="Unassembled WGS sequence"/>
</dbReference>
<evidence type="ECO:0000256" key="6">
    <source>
        <dbReference type="PROSITE-ProRule" id="PRU00433"/>
    </source>
</evidence>
<evidence type="ECO:0000313" key="10">
    <source>
        <dbReference type="Proteomes" id="UP001549184"/>
    </source>
</evidence>
<evidence type="ECO:0000256" key="2">
    <source>
        <dbReference type="ARBA" id="ARBA00022617"/>
    </source>
</evidence>
<feature type="signal peptide" evidence="7">
    <location>
        <begin position="1"/>
        <end position="30"/>
    </location>
</feature>
<evidence type="ECO:0000259" key="8">
    <source>
        <dbReference type="PROSITE" id="PS51007"/>
    </source>
</evidence>
<organism evidence="9 10">
    <name type="scientific">Dyella japonica</name>
    <dbReference type="NCBI Taxonomy" id="231455"/>
    <lineage>
        <taxon>Bacteria</taxon>
        <taxon>Pseudomonadati</taxon>
        <taxon>Pseudomonadota</taxon>
        <taxon>Gammaproteobacteria</taxon>
        <taxon>Lysobacterales</taxon>
        <taxon>Rhodanobacteraceae</taxon>
        <taxon>Dyella</taxon>
    </lineage>
</organism>
<name>A0ABV2JTW3_9GAMM</name>